<accession>A0ACC0WCY4</accession>
<name>A0ACC0WCY4_9STRA</name>
<gene>
    <name evidence="1" type="ORF">PsorP6_017042</name>
</gene>
<keyword evidence="2" id="KW-1185">Reference proteome</keyword>
<reference evidence="1 2" key="1">
    <citation type="journal article" date="2022" name="bioRxiv">
        <title>The genome of the oomycete Peronosclerospora sorghi, a cosmopolitan pathogen of maize and sorghum, is inflated with dispersed pseudogenes.</title>
        <authorList>
            <person name="Fletcher K."/>
            <person name="Martin F."/>
            <person name="Isakeit T."/>
            <person name="Cavanaugh K."/>
            <person name="Magill C."/>
            <person name="Michelmore R."/>
        </authorList>
    </citation>
    <scope>NUCLEOTIDE SEQUENCE [LARGE SCALE GENOMIC DNA]</scope>
    <source>
        <strain evidence="1">P6</strain>
    </source>
</reference>
<proteinExistence type="predicted"/>
<comment type="caution">
    <text evidence="1">The sequence shown here is derived from an EMBL/GenBank/DDBJ whole genome shotgun (WGS) entry which is preliminary data.</text>
</comment>
<dbReference type="EMBL" id="CM047581">
    <property type="protein sequence ID" value="KAI9916690.1"/>
    <property type="molecule type" value="Genomic_DNA"/>
</dbReference>
<evidence type="ECO:0000313" key="2">
    <source>
        <dbReference type="Proteomes" id="UP001163321"/>
    </source>
</evidence>
<sequence length="336" mass="38590">MELEVQRDVDVKKQQQDATKIQDLTQNLQQTLDRLGQEETRVLVLQEENHRLVTQLDAILQEKQQQERDAQRLRNENETLASKVDDIMAQLTHARQQEDTEARYLDVSSKFNQVLEEKEEWMKAADSVESRNAAECVRNMETELAEWKTEMAATTNEWALEKHELTQDIESLRMAHEKSMTAVMQVAQIQEQNQSIDSLLEIKTHEIQVLTAQLAAAKTLEDNTIDNTTENAVEIETPTSPSLADTKQLRIALETTTQQDLSSQKFGALIATIETFVADLQRVKAVDCTNEANTFRLEELETYLRNSIEHVSSGVHPSKRQEEAERLEERALRYEV</sequence>
<protein>
    <submittedName>
        <fullName evidence="1">Uncharacterized protein</fullName>
    </submittedName>
</protein>
<evidence type="ECO:0000313" key="1">
    <source>
        <dbReference type="EMBL" id="KAI9916690.1"/>
    </source>
</evidence>
<organism evidence="1 2">
    <name type="scientific">Peronosclerospora sorghi</name>
    <dbReference type="NCBI Taxonomy" id="230839"/>
    <lineage>
        <taxon>Eukaryota</taxon>
        <taxon>Sar</taxon>
        <taxon>Stramenopiles</taxon>
        <taxon>Oomycota</taxon>
        <taxon>Peronosporomycetes</taxon>
        <taxon>Peronosporales</taxon>
        <taxon>Peronosporaceae</taxon>
        <taxon>Peronosclerospora</taxon>
    </lineage>
</organism>
<dbReference type="Proteomes" id="UP001163321">
    <property type="component" value="Chromosome 2"/>
</dbReference>